<dbReference type="EMBL" id="AUZY01006730">
    <property type="protein sequence ID" value="EQD53451.1"/>
    <property type="molecule type" value="Genomic_DNA"/>
</dbReference>
<reference evidence="2" key="1">
    <citation type="submission" date="2013-08" db="EMBL/GenBank/DDBJ databases">
        <authorList>
            <person name="Mendez C."/>
            <person name="Richter M."/>
            <person name="Ferrer M."/>
            <person name="Sanchez J."/>
        </authorList>
    </citation>
    <scope>NUCLEOTIDE SEQUENCE</scope>
</reference>
<dbReference type="InterPro" id="IPR000594">
    <property type="entry name" value="ThiF_NAD_FAD-bd"/>
</dbReference>
<dbReference type="SUPFAM" id="SSF69572">
    <property type="entry name" value="Activating enzymes of the ubiquitin-like proteins"/>
    <property type="match status" value="1"/>
</dbReference>
<evidence type="ECO:0000313" key="2">
    <source>
        <dbReference type="EMBL" id="EQD53451.1"/>
    </source>
</evidence>
<name>T0ZZ04_9ZZZZ</name>
<sequence>IRVVPHPGPLTSANALDLLQDYDVVVDGSDNFPTRYLVNDAAVLRGIPDVYGSIYRLEGQVTVFTGGSGPCYRCLYPEPPPPHLVPSCAEAGVLGVLPGIIGLIQAIETLKLLLGIGEPLIGRLLLFDALALRFRELNIRANPNCDLCGPRATQKHLVDYPEFCGGPTPGAVPPSREPTIGPSELAERLRGTDPPVLLDVREPEEWAIARIEGARLIPLDELGRRVDELTDAREIVVYCKVGERSARAVAQLTELGFHGVRHLEGGIDRWRREIDPAMPRY</sequence>
<feature type="non-terminal residue" evidence="2">
    <location>
        <position position="1"/>
    </location>
</feature>
<feature type="domain" description="Rhodanese" evidence="1">
    <location>
        <begin position="191"/>
        <end position="279"/>
    </location>
</feature>
<organism evidence="2">
    <name type="scientific">mine drainage metagenome</name>
    <dbReference type="NCBI Taxonomy" id="410659"/>
    <lineage>
        <taxon>unclassified sequences</taxon>
        <taxon>metagenomes</taxon>
        <taxon>ecological metagenomes</taxon>
    </lineage>
</organism>
<dbReference type="InterPro" id="IPR050229">
    <property type="entry name" value="GlpE_sulfurtransferase"/>
</dbReference>
<comment type="caution">
    <text evidence="2">The sequence shown here is derived from an EMBL/GenBank/DDBJ whole genome shotgun (WGS) entry which is preliminary data.</text>
</comment>
<dbReference type="InterPro" id="IPR001763">
    <property type="entry name" value="Rhodanese-like_dom"/>
</dbReference>
<dbReference type="Gene3D" id="3.40.50.720">
    <property type="entry name" value="NAD(P)-binding Rossmann-like Domain"/>
    <property type="match status" value="1"/>
</dbReference>
<dbReference type="CDD" id="cd00757">
    <property type="entry name" value="ThiF_MoeB_HesA_family"/>
    <property type="match status" value="1"/>
</dbReference>
<evidence type="ECO:0000259" key="1">
    <source>
        <dbReference type="PROSITE" id="PS50206"/>
    </source>
</evidence>
<dbReference type="SMART" id="SM00450">
    <property type="entry name" value="RHOD"/>
    <property type="match status" value="1"/>
</dbReference>
<dbReference type="Gene3D" id="3.40.250.10">
    <property type="entry name" value="Rhodanese-like domain"/>
    <property type="match status" value="1"/>
</dbReference>
<gene>
    <name evidence="2" type="ORF">B1B_10238</name>
</gene>
<dbReference type="PANTHER" id="PTHR43031">
    <property type="entry name" value="FAD-DEPENDENT OXIDOREDUCTASE"/>
    <property type="match status" value="1"/>
</dbReference>
<dbReference type="GO" id="GO:0008641">
    <property type="term" value="F:ubiquitin-like modifier activating enzyme activity"/>
    <property type="evidence" value="ECO:0007669"/>
    <property type="project" value="InterPro"/>
</dbReference>
<accession>T0ZZ04</accession>
<dbReference type="InterPro" id="IPR036873">
    <property type="entry name" value="Rhodanese-like_dom_sf"/>
</dbReference>
<dbReference type="PANTHER" id="PTHR43031:SF1">
    <property type="entry name" value="PYRIDINE NUCLEOTIDE-DISULPHIDE OXIDOREDUCTASE"/>
    <property type="match status" value="1"/>
</dbReference>
<dbReference type="Pfam" id="PF00899">
    <property type="entry name" value="ThiF"/>
    <property type="match status" value="1"/>
</dbReference>
<dbReference type="PROSITE" id="PS50206">
    <property type="entry name" value="RHODANESE_3"/>
    <property type="match status" value="1"/>
</dbReference>
<proteinExistence type="predicted"/>
<dbReference type="InterPro" id="IPR035985">
    <property type="entry name" value="Ubiquitin-activating_enz"/>
</dbReference>
<dbReference type="AlphaFoldDB" id="T0ZZ04"/>
<dbReference type="Pfam" id="PF00581">
    <property type="entry name" value="Rhodanese"/>
    <property type="match status" value="1"/>
</dbReference>
<reference evidence="2" key="2">
    <citation type="journal article" date="2014" name="ISME J.">
        <title>Microbial stratification in low pH oxic and suboxic macroscopic growths along an acid mine drainage.</title>
        <authorList>
            <person name="Mendez-Garcia C."/>
            <person name="Mesa V."/>
            <person name="Sprenger R.R."/>
            <person name="Richter M."/>
            <person name="Diez M.S."/>
            <person name="Solano J."/>
            <person name="Bargiela R."/>
            <person name="Golyshina O.V."/>
            <person name="Manteca A."/>
            <person name="Ramos J.L."/>
            <person name="Gallego J.R."/>
            <person name="Llorente I."/>
            <person name="Martins Dos Santos V.A."/>
            <person name="Jensen O.N."/>
            <person name="Pelaez A.I."/>
            <person name="Sanchez J."/>
            <person name="Ferrer M."/>
        </authorList>
    </citation>
    <scope>NUCLEOTIDE SEQUENCE</scope>
</reference>
<protein>
    <submittedName>
        <fullName evidence="2">UBA/THIF-type NAD/FAD binding protein</fullName>
    </submittedName>
</protein>